<dbReference type="Gene3D" id="2.60.120.200">
    <property type="match status" value="1"/>
</dbReference>
<evidence type="ECO:0000313" key="2">
    <source>
        <dbReference type="EMBL" id="HIU42411.1"/>
    </source>
</evidence>
<dbReference type="Proteomes" id="UP000824082">
    <property type="component" value="Unassembled WGS sequence"/>
</dbReference>
<reference evidence="2" key="1">
    <citation type="submission" date="2020-10" db="EMBL/GenBank/DDBJ databases">
        <authorList>
            <person name="Gilroy R."/>
        </authorList>
    </citation>
    <scope>NUCLEOTIDE SEQUENCE</scope>
    <source>
        <strain evidence="2">4509</strain>
    </source>
</reference>
<dbReference type="InterPro" id="IPR013320">
    <property type="entry name" value="ConA-like_dom_sf"/>
</dbReference>
<dbReference type="EMBL" id="DVMX01000145">
    <property type="protein sequence ID" value="HIU42411.1"/>
    <property type="molecule type" value="Genomic_DNA"/>
</dbReference>
<evidence type="ECO:0000313" key="3">
    <source>
        <dbReference type="Proteomes" id="UP000824082"/>
    </source>
</evidence>
<dbReference type="Pfam" id="PF10651">
    <property type="entry name" value="BppU_N"/>
    <property type="match status" value="1"/>
</dbReference>
<gene>
    <name evidence="2" type="ORF">IAD19_07650</name>
</gene>
<name>A0A9D1ITE8_9FIRM</name>
<dbReference type="Pfam" id="PF13385">
    <property type="entry name" value="Laminin_G_3"/>
    <property type="match status" value="1"/>
</dbReference>
<feature type="domain" description="BppU N-terminal" evidence="1">
    <location>
        <begin position="16"/>
        <end position="144"/>
    </location>
</feature>
<dbReference type="SUPFAM" id="SSF49899">
    <property type="entry name" value="Concanavalin A-like lectins/glucanases"/>
    <property type="match status" value="1"/>
</dbReference>
<dbReference type="AlphaFoldDB" id="A0A9D1ITE8"/>
<accession>A0A9D1ITE8</accession>
<evidence type="ECO:0000259" key="1">
    <source>
        <dbReference type="Pfam" id="PF10651"/>
    </source>
</evidence>
<sequence length="643" mass="69541">MSETQNQMVITQTCVDLQFTGQKPPVLQCMQYDTNLRLLEIRLQKDGADWPVPEGWAVNLRMKKSDGTSIYQAATYEGCLVYLILTGQMCCVAGEHSFVLEIAGEDQVIQTPVLLLKVWKNPISSREFTSQSDYQILRDMVEEAQQSMEVAQSSAQSAAESAASLSQSAAAAANHAAAAAASAAAAQEDAGESQTNADQAYNWNQNCITLYHAVEELHTQIAQQLQQIQSVDVNQNMQVLSQAQYDALTPPNPKRLYLAESSHPNNHLVSCFPLQEDWKDQLNPTFAATPVGGQGLGSWDDAGKSCRTLPAAGAAMTLGSLVNLTSTQSIQLYDNGYILLPRTEGSSAYVAVSLRSPSPFQAGVSYTFAMTSQIPTSQNATPCYGNAGHLALAKTDGTILDLGTAISSSSSGSSGSIAFTAPEDIAEYTQIYFYYDNPAYNQYITLSITCTASPTIRQNYLTLPAGLFAGKDFSGGITFALDIKPDNLADWTRIFQFYAPAAQETGEGDLYATQGVTATGFWESLTVQQMGLGNYQCVTPGVWHTFVFTVSPTQLCIYLDGALKTAANDTGSTLSGLLSHLDCFTQNYLGYSRFEDNDYAGLLKNFRIYDKALSPSEAAQVGTTPSARLYWGSLLLADSQEET</sequence>
<protein>
    <submittedName>
        <fullName evidence="2">LamG domain-containing protein</fullName>
    </submittedName>
</protein>
<dbReference type="InterPro" id="IPR018913">
    <property type="entry name" value="BppU_N"/>
</dbReference>
<reference evidence="2" key="2">
    <citation type="journal article" date="2021" name="PeerJ">
        <title>Extensive microbial diversity within the chicken gut microbiome revealed by metagenomics and culture.</title>
        <authorList>
            <person name="Gilroy R."/>
            <person name="Ravi A."/>
            <person name="Getino M."/>
            <person name="Pursley I."/>
            <person name="Horton D.L."/>
            <person name="Alikhan N.F."/>
            <person name="Baker D."/>
            <person name="Gharbi K."/>
            <person name="Hall N."/>
            <person name="Watson M."/>
            <person name="Adriaenssens E.M."/>
            <person name="Foster-Nyarko E."/>
            <person name="Jarju S."/>
            <person name="Secka A."/>
            <person name="Antonio M."/>
            <person name="Oren A."/>
            <person name="Chaudhuri R.R."/>
            <person name="La Ragione R."/>
            <person name="Hildebrand F."/>
            <person name="Pallen M.J."/>
        </authorList>
    </citation>
    <scope>NUCLEOTIDE SEQUENCE</scope>
    <source>
        <strain evidence="2">4509</strain>
    </source>
</reference>
<proteinExistence type="predicted"/>
<comment type="caution">
    <text evidence="2">The sequence shown here is derived from an EMBL/GenBank/DDBJ whole genome shotgun (WGS) entry which is preliminary data.</text>
</comment>
<organism evidence="2 3">
    <name type="scientific">Candidatus Egerieicola faecale</name>
    <dbReference type="NCBI Taxonomy" id="2840774"/>
    <lineage>
        <taxon>Bacteria</taxon>
        <taxon>Bacillati</taxon>
        <taxon>Bacillota</taxon>
        <taxon>Clostridia</taxon>
        <taxon>Eubacteriales</taxon>
        <taxon>Oscillospiraceae</taxon>
        <taxon>Oscillospiraceae incertae sedis</taxon>
        <taxon>Candidatus Egerieicola</taxon>
    </lineage>
</organism>